<organism evidence="1 2">
    <name type="scientific">Aspergillus bertholletiae</name>
    <dbReference type="NCBI Taxonomy" id="1226010"/>
    <lineage>
        <taxon>Eukaryota</taxon>
        <taxon>Fungi</taxon>
        <taxon>Dikarya</taxon>
        <taxon>Ascomycota</taxon>
        <taxon>Pezizomycotina</taxon>
        <taxon>Eurotiomycetes</taxon>
        <taxon>Eurotiomycetidae</taxon>
        <taxon>Eurotiales</taxon>
        <taxon>Aspergillaceae</taxon>
        <taxon>Aspergillus</taxon>
        <taxon>Aspergillus subgen. Circumdati</taxon>
    </lineage>
</organism>
<evidence type="ECO:0000313" key="1">
    <source>
        <dbReference type="EMBL" id="KAE8373870.1"/>
    </source>
</evidence>
<keyword evidence="2" id="KW-1185">Reference proteome</keyword>
<dbReference type="Proteomes" id="UP000326198">
    <property type="component" value="Unassembled WGS sequence"/>
</dbReference>
<protein>
    <submittedName>
        <fullName evidence="1">Uncharacterized protein</fullName>
    </submittedName>
</protein>
<dbReference type="AlphaFoldDB" id="A0A5N7AYH4"/>
<evidence type="ECO:0000313" key="2">
    <source>
        <dbReference type="Proteomes" id="UP000326198"/>
    </source>
</evidence>
<sequence>MRGNPPIHSGGTGRDDRSGLSYVKNQGTRQWPFDWFCLQAARGITQWRIRSALTAERDSWWYACYMSLNSSCHVSGRLVLPLHLNKNPESSWDWVAAWGTPTQSNATLMNRGWVCMLPVAPFGVWELMETCAKLFDLHDHYPCSSVYRTRQPGRVFKLLAFNGESMSEFASTLGDERD</sequence>
<accession>A0A5N7AYH4</accession>
<dbReference type="EMBL" id="ML736301">
    <property type="protein sequence ID" value="KAE8373870.1"/>
    <property type="molecule type" value="Genomic_DNA"/>
</dbReference>
<reference evidence="1 2" key="1">
    <citation type="submission" date="2019-04" db="EMBL/GenBank/DDBJ databases">
        <title>Friends and foes A comparative genomics studyof 23 Aspergillus species from section Flavi.</title>
        <authorList>
            <consortium name="DOE Joint Genome Institute"/>
            <person name="Kjaerbolling I."/>
            <person name="Vesth T."/>
            <person name="Frisvad J.C."/>
            <person name="Nybo J.L."/>
            <person name="Theobald S."/>
            <person name="Kildgaard S."/>
            <person name="Isbrandt T."/>
            <person name="Kuo A."/>
            <person name="Sato A."/>
            <person name="Lyhne E.K."/>
            <person name="Kogle M.E."/>
            <person name="Wiebenga A."/>
            <person name="Kun R.S."/>
            <person name="Lubbers R.J."/>
            <person name="Makela M.R."/>
            <person name="Barry K."/>
            <person name="Chovatia M."/>
            <person name="Clum A."/>
            <person name="Daum C."/>
            <person name="Haridas S."/>
            <person name="He G."/>
            <person name="LaButti K."/>
            <person name="Lipzen A."/>
            <person name="Mondo S."/>
            <person name="Riley R."/>
            <person name="Salamov A."/>
            <person name="Simmons B.A."/>
            <person name="Magnuson J.K."/>
            <person name="Henrissat B."/>
            <person name="Mortensen U.H."/>
            <person name="Larsen T.O."/>
            <person name="Devries R.P."/>
            <person name="Grigoriev I.V."/>
            <person name="Machida M."/>
            <person name="Baker S.E."/>
            <person name="Andersen M.R."/>
        </authorList>
    </citation>
    <scope>NUCLEOTIDE SEQUENCE [LARGE SCALE GENOMIC DNA]</scope>
    <source>
        <strain evidence="1 2">IBT 29228</strain>
    </source>
</reference>
<gene>
    <name evidence="1" type="ORF">BDV26DRAFT_55163</name>
</gene>
<name>A0A5N7AYH4_9EURO</name>
<proteinExistence type="predicted"/>